<dbReference type="GeneTree" id="ENSGT00950000182857"/>
<evidence type="ECO:0000256" key="6">
    <source>
        <dbReference type="SAM" id="Phobius"/>
    </source>
</evidence>
<evidence type="ECO:0000256" key="1">
    <source>
        <dbReference type="ARBA" id="ARBA00004370"/>
    </source>
</evidence>
<name>A0A3B3SNH7_9TELE</name>
<keyword evidence="3 6" id="KW-0812">Transmembrane</keyword>
<dbReference type="GO" id="GO:0005886">
    <property type="term" value="C:plasma membrane"/>
    <property type="evidence" value="ECO:0007669"/>
    <property type="project" value="TreeGrafter"/>
</dbReference>
<accession>A0A3B3SNH7</accession>
<evidence type="ECO:0000256" key="2">
    <source>
        <dbReference type="ARBA" id="ARBA00006843"/>
    </source>
</evidence>
<reference evidence="7" key="2">
    <citation type="submission" date="2025-09" db="UniProtKB">
        <authorList>
            <consortium name="Ensembl"/>
        </authorList>
    </citation>
    <scope>IDENTIFICATION</scope>
</reference>
<feature type="transmembrane region" description="Helical" evidence="6">
    <location>
        <begin position="43"/>
        <end position="69"/>
    </location>
</feature>
<evidence type="ECO:0000313" key="8">
    <source>
        <dbReference type="Proteomes" id="UP000261540"/>
    </source>
</evidence>
<reference evidence="7" key="1">
    <citation type="submission" date="2025-08" db="UniProtKB">
        <authorList>
            <consortium name="Ensembl"/>
        </authorList>
    </citation>
    <scope>IDENTIFICATION</scope>
</reference>
<keyword evidence="8" id="KW-1185">Reference proteome</keyword>
<dbReference type="InterPro" id="IPR051517">
    <property type="entry name" value="IFITM_antiviral_protein"/>
</dbReference>
<comment type="subcellular location">
    <subcellularLocation>
        <location evidence="1">Membrane</location>
    </subcellularLocation>
</comment>
<evidence type="ECO:0000313" key="7">
    <source>
        <dbReference type="Ensembl" id="ENSPKIP00000031860.1"/>
    </source>
</evidence>
<evidence type="ECO:0000256" key="4">
    <source>
        <dbReference type="ARBA" id="ARBA00022989"/>
    </source>
</evidence>
<feature type="transmembrane region" description="Helical" evidence="6">
    <location>
        <begin position="90"/>
        <end position="114"/>
    </location>
</feature>
<sequence>MDTIQYILPMQTSNYKRLYEPGKKPMNPHELRMTSTPPPRDHILWSLFSFISCNPCCFGLIALYYSILARDQKVLGDLEAAREYGSKARCFNIATLCIFFILIIFIVILCIWVLTSDKNVYEEMKNDQNKLKI</sequence>
<dbReference type="STRING" id="1676925.ENSPKIP00000031860"/>
<protein>
    <submittedName>
        <fullName evidence="7">Uncharacterized protein</fullName>
    </submittedName>
</protein>
<keyword evidence="4 6" id="KW-1133">Transmembrane helix</keyword>
<dbReference type="Proteomes" id="UP000261540">
    <property type="component" value="Unplaced"/>
</dbReference>
<keyword evidence="5 6" id="KW-0472">Membrane</keyword>
<comment type="similarity">
    <text evidence="2">Belongs to the CD225/Dispanin family.</text>
</comment>
<dbReference type="Ensembl" id="ENSPKIT00000012717.1">
    <property type="protein sequence ID" value="ENSPKIP00000031860.1"/>
    <property type="gene ID" value="ENSPKIG00000012187.1"/>
</dbReference>
<evidence type="ECO:0000256" key="3">
    <source>
        <dbReference type="ARBA" id="ARBA00022692"/>
    </source>
</evidence>
<dbReference type="PANTHER" id="PTHR13999:SF31">
    <property type="entry name" value="IFITM1-RELATED"/>
    <property type="match status" value="1"/>
</dbReference>
<dbReference type="InterPro" id="IPR007593">
    <property type="entry name" value="CD225/Dispanin_fam"/>
</dbReference>
<dbReference type="AlphaFoldDB" id="A0A3B3SNH7"/>
<dbReference type="Pfam" id="PF04505">
    <property type="entry name" value="CD225"/>
    <property type="match status" value="1"/>
</dbReference>
<organism evidence="7 8">
    <name type="scientific">Paramormyrops kingsleyae</name>
    <dbReference type="NCBI Taxonomy" id="1676925"/>
    <lineage>
        <taxon>Eukaryota</taxon>
        <taxon>Metazoa</taxon>
        <taxon>Chordata</taxon>
        <taxon>Craniata</taxon>
        <taxon>Vertebrata</taxon>
        <taxon>Euteleostomi</taxon>
        <taxon>Actinopterygii</taxon>
        <taxon>Neopterygii</taxon>
        <taxon>Teleostei</taxon>
        <taxon>Osteoglossocephala</taxon>
        <taxon>Osteoglossomorpha</taxon>
        <taxon>Osteoglossiformes</taxon>
        <taxon>Mormyridae</taxon>
        <taxon>Paramormyrops</taxon>
    </lineage>
</organism>
<dbReference type="PANTHER" id="PTHR13999">
    <property type="entry name" value="INTERFERON INDUCIBLE TRANSMEMBRANE PROTEIN"/>
    <property type="match status" value="1"/>
</dbReference>
<proteinExistence type="inferred from homology"/>
<evidence type="ECO:0000256" key="5">
    <source>
        <dbReference type="ARBA" id="ARBA00023136"/>
    </source>
</evidence>